<reference evidence="1 2" key="1">
    <citation type="submission" date="2018-05" db="EMBL/GenBank/DDBJ databases">
        <authorList>
            <person name="Goeker M."/>
            <person name="Huntemann M."/>
            <person name="Clum A."/>
            <person name="Pillay M."/>
            <person name="Palaniappan K."/>
            <person name="Varghese N."/>
            <person name="Mikhailova N."/>
            <person name="Stamatis D."/>
            <person name="Reddy T."/>
            <person name="Daum C."/>
            <person name="Shapiro N."/>
            <person name="Ivanova N."/>
            <person name="Kyrpides N."/>
            <person name="Woyke T."/>
        </authorList>
    </citation>
    <scope>NUCLEOTIDE SEQUENCE [LARGE SCALE GENOMIC DNA]</scope>
    <source>
        <strain evidence="1 2">DSM 26524</strain>
    </source>
</reference>
<dbReference type="EMBL" id="QGGY01000007">
    <property type="protein sequence ID" value="PWJ74997.1"/>
    <property type="molecule type" value="Genomic_DNA"/>
</dbReference>
<dbReference type="RefSeq" id="WP_109626688.1">
    <property type="nucleotide sequence ID" value="NZ_JANKBI010000007.1"/>
</dbReference>
<protein>
    <submittedName>
        <fullName evidence="1">Uncharacterized protein</fullName>
    </submittedName>
</protein>
<dbReference type="Proteomes" id="UP000245412">
    <property type="component" value="Unassembled WGS sequence"/>
</dbReference>
<keyword evidence="2" id="KW-1185">Reference proteome</keyword>
<sequence>MSVTESNLSEYGYHMVTAITQAACNSQLRQFLSKTTVKNSVYYLNDGNNTYFKVDSETREEDIPDSFPAEFRERVRQIKSTGSSLFKEFEKLKLFEIKEGDITDEVKEAYYDLYLGYAFLIEDGIPQYMTDKMISEKIKNPDFNPDTLFKVVEFQENGDRVNFNQFFKNLVIVELYENRGLHFNKVCQPQDESWSFKFDIQMNFFGGSYSNLPDEIKERIRQMSMVQDPDTLFEISQLVLDMQTLSTVVVPVIENVSNKAREIIQTDIITGYFDRLEKAGETIFGHVIIPKPSPVNTRYLFTPKRYTFTVSKNTLNYIIMFDDGEFPEIRKFSWNWMEQSDVRNGVMCISSEKLLKIVMEVFRTNVLRYLRIKILAELNVGVAKCEYSASFPIDESEQEQFRTLDDKTYYYNYEHNSDTGKKSFYIPPFLGADAQFKLCYKLMCIANLGTLVENGVSYPSINFKTCIGSGADFIYDSGHSDGIYFNKTVDFKVGIKIKSDGGIEFLTDSSVTDNKPAGIDVSGWSKFCTVGSIADVVDDMKSEMNNILDSFKDDAVDNFAASYNTSTQWVMPGNRTFTYTGEGFSTGKDFYSYVNYIQE</sequence>
<organism evidence="1 2">
    <name type="scientific">Murimonas intestini</name>
    <dbReference type="NCBI Taxonomy" id="1337051"/>
    <lineage>
        <taxon>Bacteria</taxon>
        <taxon>Bacillati</taxon>
        <taxon>Bacillota</taxon>
        <taxon>Clostridia</taxon>
        <taxon>Lachnospirales</taxon>
        <taxon>Lachnospiraceae</taxon>
        <taxon>Murimonas</taxon>
    </lineage>
</organism>
<evidence type="ECO:0000313" key="1">
    <source>
        <dbReference type="EMBL" id="PWJ74997.1"/>
    </source>
</evidence>
<gene>
    <name evidence="1" type="ORF">C7383_1072</name>
</gene>
<name>A0AB73T2U8_9FIRM</name>
<dbReference type="AlphaFoldDB" id="A0AB73T2U8"/>
<accession>A0AB73T2U8</accession>
<comment type="caution">
    <text evidence="1">The sequence shown here is derived from an EMBL/GenBank/DDBJ whole genome shotgun (WGS) entry which is preliminary data.</text>
</comment>
<evidence type="ECO:0000313" key="2">
    <source>
        <dbReference type="Proteomes" id="UP000245412"/>
    </source>
</evidence>
<proteinExistence type="predicted"/>